<sequence length="27" mass="3125">MFWTGGIENHSKVYALLWILVYEAIGI</sequence>
<accession>A0A0E9UIK9</accession>
<reference evidence="1" key="1">
    <citation type="submission" date="2014-11" db="EMBL/GenBank/DDBJ databases">
        <authorList>
            <person name="Amaro Gonzalez C."/>
        </authorList>
    </citation>
    <scope>NUCLEOTIDE SEQUENCE</scope>
</reference>
<evidence type="ECO:0000313" key="1">
    <source>
        <dbReference type="EMBL" id="JAH65577.1"/>
    </source>
</evidence>
<reference evidence="1" key="2">
    <citation type="journal article" date="2015" name="Fish Shellfish Immunol.">
        <title>Early steps in the European eel (Anguilla anguilla)-Vibrio vulnificus interaction in the gills: Role of the RtxA13 toxin.</title>
        <authorList>
            <person name="Callol A."/>
            <person name="Pajuelo D."/>
            <person name="Ebbesson L."/>
            <person name="Teles M."/>
            <person name="MacKenzie S."/>
            <person name="Amaro C."/>
        </authorList>
    </citation>
    <scope>NUCLEOTIDE SEQUENCE</scope>
</reference>
<dbReference type="EMBL" id="GBXM01043000">
    <property type="protein sequence ID" value="JAH65577.1"/>
    <property type="molecule type" value="Transcribed_RNA"/>
</dbReference>
<dbReference type="AlphaFoldDB" id="A0A0E9UIK9"/>
<protein>
    <submittedName>
        <fullName evidence="1">Uncharacterized protein</fullName>
    </submittedName>
</protein>
<organism evidence="1">
    <name type="scientific">Anguilla anguilla</name>
    <name type="common">European freshwater eel</name>
    <name type="synonym">Muraena anguilla</name>
    <dbReference type="NCBI Taxonomy" id="7936"/>
    <lineage>
        <taxon>Eukaryota</taxon>
        <taxon>Metazoa</taxon>
        <taxon>Chordata</taxon>
        <taxon>Craniata</taxon>
        <taxon>Vertebrata</taxon>
        <taxon>Euteleostomi</taxon>
        <taxon>Actinopterygii</taxon>
        <taxon>Neopterygii</taxon>
        <taxon>Teleostei</taxon>
        <taxon>Anguilliformes</taxon>
        <taxon>Anguillidae</taxon>
        <taxon>Anguilla</taxon>
    </lineage>
</organism>
<proteinExistence type="predicted"/>
<name>A0A0E9UIK9_ANGAN</name>